<comment type="cofactor">
    <cofactor evidence="5">
        <name>Fe(2+)</name>
        <dbReference type="ChEBI" id="CHEBI:29033"/>
    </cofactor>
    <text evidence="5">Binds 1 Fe(2+) ion per subunit.</text>
</comment>
<protein>
    <submittedName>
        <fullName evidence="6">Carotenoid oxygenase</fullName>
    </submittedName>
</protein>
<evidence type="ECO:0000256" key="1">
    <source>
        <dbReference type="ARBA" id="ARBA00006787"/>
    </source>
</evidence>
<organism evidence="6 7">
    <name type="scientific">Penicillium cosmopolitanum</name>
    <dbReference type="NCBI Taxonomy" id="1131564"/>
    <lineage>
        <taxon>Eukaryota</taxon>
        <taxon>Fungi</taxon>
        <taxon>Dikarya</taxon>
        <taxon>Ascomycota</taxon>
        <taxon>Pezizomycotina</taxon>
        <taxon>Eurotiomycetes</taxon>
        <taxon>Eurotiomycetidae</taxon>
        <taxon>Eurotiales</taxon>
        <taxon>Aspergillaceae</taxon>
        <taxon>Penicillium</taxon>
    </lineage>
</organism>
<feature type="binding site" evidence="5">
    <location>
        <position position="167"/>
    </location>
    <ligand>
        <name>Fe cation</name>
        <dbReference type="ChEBI" id="CHEBI:24875"/>
        <note>catalytic</note>
    </ligand>
</feature>
<comment type="caution">
    <text evidence="6">The sequence shown here is derived from an EMBL/GenBank/DDBJ whole genome shotgun (WGS) entry which is preliminary data.</text>
</comment>
<sequence>MSDIAAITEKLTPQPEVAYPKTPFYEGAEAPCRFEGEVYNCVVKGTIPTEVQGTYYRCMPDALWAPKYHDDVFINGDGAIDAIRIKDGHADFKQKQSLGSTAIDTLMILVLNTRFTSTANTHIVYFEKQLLALKEDSPPYAMDPHTLETKGPYNFNGQYTAPTFTAHPKIDPTTGEMLTMGYEAKGDGTADVAYYLFSKEGKKLEECWFKAPYVGMMHDMAATDNWVIFIIPPLETQSVDEMKKGSKHFAWAEEKPLTFGILPRRNPKPEDIRWFTYKNAFYGHTGNAFDGEDGCVYLDAPLTNFNKFWFFPPRGQDPMEAASGRPPTSGNVSQYVRWKFDPNATDFHVKPTVLVDVDGEMPKVDDRFVGKPYNTVFYAMHDPTKENGPVGGVYNAIARCNVATGGLIYWSAGDHTAIHEVAFIPRKAESAEADGYLITLANRRDTGFSCILILDAQRILEGPVAIIELPFRLRNGIHGSWVSATELDNAIDLCDMSGVTEKIRKEFGAKEPTFPVL</sequence>
<evidence type="ECO:0000256" key="4">
    <source>
        <dbReference type="ARBA" id="ARBA00023004"/>
    </source>
</evidence>
<dbReference type="RefSeq" id="XP_056480786.1">
    <property type="nucleotide sequence ID" value="XM_056638797.1"/>
</dbReference>
<dbReference type="EMBL" id="JAPZBU010000013">
    <property type="protein sequence ID" value="KAJ5369548.1"/>
    <property type="molecule type" value="Genomic_DNA"/>
</dbReference>
<evidence type="ECO:0000256" key="5">
    <source>
        <dbReference type="PIRSR" id="PIRSR604294-1"/>
    </source>
</evidence>
<dbReference type="PANTHER" id="PTHR10543:SF89">
    <property type="entry name" value="CAROTENOID 9,10(9',10')-CLEAVAGE DIOXYGENASE 1"/>
    <property type="match status" value="1"/>
</dbReference>
<dbReference type="Pfam" id="PF03055">
    <property type="entry name" value="RPE65"/>
    <property type="match status" value="1"/>
</dbReference>
<keyword evidence="4 5" id="KW-0408">Iron</keyword>
<reference evidence="6" key="2">
    <citation type="journal article" date="2023" name="IMA Fungus">
        <title>Comparative genomic study of the Penicillium genus elucidates a diverse pangenome and 15 lateral gene transfer events.</title>
        <authorList>
            <person name="Petersen C."/>
            <person name="Sorensen T."/>
            <person name="Nielsen M.R."/>
            <person name="Sondergaard T.E."/>
            <person name="Sorensen J.L."/>
            <person name="Fitzpatrick D.A."/>
            <person name="Frisvad J.C."/>
            <person name="Nielsen K.L."/>
        </authorList>
    </citation>
    <scope>NUCLEOTIDE SEQUENCE</scope>
    <source>
        <strain evidence="6">IBT 29677</strain>
    </source>
</reference>
<evidence type="ECO:0000313" key="7">
    <source>
        <dbReference type="Proteomes" id="UP001147747"/>
    </source>
</evidence>
<evidence type="ECO:0000256" key="2">
    <source>
        <dbReference type="ARBA" id="ARBA00022723"/>
    </source>
</evidence>
<dbReference type="GeneID" id="81377777"/>
<dbReference type="OrthoDB" id="1069523at2759"/>
<evidence type="ECO:0000256" key="3">
    <source>
        <dbReference type="ARBA" id="ARBA00023002"/>
    </source>
</evidence>
<keyword evidence="2 5" id="KW-0479">Metal-binding</keyword>
<accession>A0A9W9V5D5</accession>
<gene>
    <name evidence="6" type="ORF">N7509_014160</name>
</gene>
<evidence type="ECO:0000313" key="6">
    <source>
        <dbReference type="EMBL" id="KAJ5369548.1"/>
    </source>
</evidence>
<dbReference type="PANTHER" id="PTHR10543">
    <property type="entry name" value="BETA-CAROTENE DIOXYGENASE"/>
    <property type="match status" value="1"/>
</dbReference>
<feature type="binding site" evidence="5">
    <location>
        <position position="218"/>
    </location>
    <ligand>
        <name>Fe cation</name>
        <dbReference type="ChEBI" id="CHEBI:24875"/>
        <note>catalytic</note>
    </ligand>
</feature>
<feature type="binding site" evidence="5">
    <location>
        <position position="284"/>
    </location>
    <ligand>
        <name>Fe cation</name>
        <dbReference type="ChEBI" id="CHEBI:24875"/>
        <note>catalytic</note>
    </ligand>
</feature>
<reference evidence="6" key="1">
    <citation type="submission" date="2022-12" db="EMBL/GenBank/DDBJ databases">
        <authorList>
            <person name="Petersen C."/>
        </authorList>
    </citation>
    <scope>NUCLEOTIDE SEQUENCE</scope>
    <source>
        <strain evidence="6">IBT 29677</strain>
    </source>
</reference>
<keyword evidence="3" id="KW-0560">Oxidoreductase</keyword>
<dbReference type="InterPro" id="IPR004294">
    <property type="entry name" value="Carotenoid_Oase"/>
</dbReference>
<keyword evidence="7" id="KW-1185">Reference proteome</keyword>
<proteinExistence type="inferred from homology"/>
<dbReference type="GO" id="GO:0016121">
    <property type="term" value="P:carotene catabolic process"/>
    <property type="evidence" value="ECO:0007669"/>
    <property type="project" value="TreeGrafter"/>
</dbReference>
<feature type="binding site" evidence="5">
    <location>
        <position position="478"/>
    </location>
    <ligand>
        <name>Fe cation</name>
        <dbReference type="ChEBI" id="CHEBI:24875"/>
        <note>catalytic</note>
    </ligand>
</feature>
<dbReference type="Proteomes" id="UP001147747">
    <property type="component" value="Unassembled WGS sequence"/>
</dbReference>
<name>A0A9W9V5D5_9EURO</name>
<dbReference type="AlphaFoldDB" id="A0A9W9V5D5"/>
<dbReference type="GO" id="GO:0046872">
    <property type="term" value="F:metal ion binding"/>
    <property type="evidence" value="ECO:0007669"/>
    <property type="project" value="UniProtKB-KW"/>
</dbReference>
<dbReference type="GO" id="GO:0010436">
    <property type="term" value="F:carotenoid dioxygenase activity"/>
    <property type="evidence" value="ECO:0007669"/>
    <property type="project" value="TreeGrafter"/>
</dbReference>
<comment type="similarity">
    <text evidence="1">Belongs to the carotenoid oxygenase family.</text>
</comment>